<feature type="binding site" evidence="2">
    <location>
        <position position="218"/>
    </location>
    <ligand>
        <name>Fe cation</name>
        <dbReference type="ChEBI" id="CHEBI:24875"/>
    </ligand>
</feature>
<proteinExistence type="predicted"/>
<dbReference type="Pfam" id="PF13343">
    <property type="entry name" value="SBP_bac_6"/>
    <property type="match status" value="1"/>
</dbReference>
<organism evidence="3">
    <name type="scientific">uncultured spirochete</name>
    <dbReference type="NCBI Taxonomy" id="156406"/>
    <lineage>
        <taxon>Bacteria</taxon>
        <taxon>Pseudomonadati</taxon>
        <taxon>Spirochaetota</taxon>
        <taxon>Spirochaetia</taxon>
        <taxon>Spirochaetales</taxon>
        <taxon>environmental samples</taxon>
    </lineage>
</organism>
<dbReference type="EMBL" id="FWDM01000014">
    <property type="protein sequence ID" value="SLM11954.1"/>
    <property type="molecule type" value="Genomic_DNA"/>
</dbReference>
<dbReference type="PANTHER" id="PTHR30006">
    <property type="entry name" value="THIAMINE-BINDING PERIPLASMIC PROTEIN-RELATED"/>
    <property type="match status" value="1"/>
</dbReference>
<sequence length="329" mass="35975">MRRALLVLMALLVTGIVPVIAQPKEKLMVYTSMKEVLIGEIRDAFTKKYPNIQFDYYSAGAGKIMAKIAAERQSGKLVVDVLWTSEIPDFYSLKKEGVLQRYESPEAKYVVSPLNDPDYEFTPARLGTLGITYNTNKIKTPPTQWSDLLGPAYKDGFAIANPALSGTSMVSVGMIANNLGWDFIQKLRANGAKMGQGSGQVVDDTAAGDLAACIGVDYITIDKIKLGAPLGFAYPKEMLVIPSPVAIFKGTPNLAAAQKFVDFLLSKEGQTIIANNYTLPVRKDVPIVQGVGLVAPDEAVKRAMKIDYLKLMVEKQAVIDKFTEIMQKK</sequence>
<dbReference type="CDD" id="cd13547">
    <property type="entry name" value="PBP2_Fbp_like_2"/>
    <property type="match status" value="1"/>
</dbReference>
<evidence type="ECO:0000313" key="3">
    <source>
        <dbReference type="EMBL" id="SLM11954.1"/>
    </source>
</evidence>
<dbReference type="SUPFAM" id="SSF53850">
    <property type="entry name" value="Periplasmic binding protein-like II"/>
    <property type="match status" value="1"/>
</dbReference>
<dbReference type="AlphaFoldDB" id="A0A3P3XHJ7"/>
<dbReference type="GO" id="GO:0046872">
    <property type="term" value="F:metal ion binding"/>
    <property type="evidence" value="ECO:0007669"/>
    <property type="project" value="UniProtKB-KW"/>
</dbReference>
<gene>
    <name evidence="3" type="ORF">SPIROBIBN47_210139</name>
</gene>
<dbReference type="Gene3D" id="3.40.190.10">
    <property type="entry name" value="Periplasmic binding protein-like II"/>
    <property type="match status" value="2"/>
</dbReference>
<evidence type="ECO:0000256" key="1">
    <source>
        <dbReference type="ARBA" id="ARBA00022729"/>
    </source>
</evidence>
<protein>
    <submittedName>
        <fullName evidence="3">ABC-type Fe3+ transport system, periplasmic component</fullName>
    </submittedName>
</protein>
<accession>A0A3P3XHJ7</accession>
<keyword evidence="1" id="KW-0732">Signal</keyword>
<reference evidence="3" key="1">
    <citation type="submission" date="2017-02" db="EMBL/GenBank/DDBJ databases">
        <authorList>
            <person name="Regsiter A."/>
            <person name="William W."/>
        </authorList>
    </citation>
    <scope>NUCLEOTIDE SEQUENCE</scope>
    <source>
        <strain evidence="3">Bib</strain>
    </source>
</reference>
<dbReference type="PANTHER" id="PTHR30006:SF24">
    <property type="entry name" value="SLL0237 PROTEIN"/>
    <property type="match status" value="1"/>
</dbReference>
<keyword evidence="2" id="KW-0479">Metal-binding</keyword>
<dbReference type="PIRSF" id="PIRSF002825">
    <property type="entry name" value="CfbpA"/>
    <property type="match status" value="1"/>
</dbReference>
<evidence type="ECO:0000256" key="2">
    <source>
        <dbReference type="PIRSR" id="PIRSR002825-1"/>
    </source>
</evidence>
<name>A0A3P3XHJ7_9SPIR</name>
<keyword evidence="2" id="KW-0408">Iron</keyword>
<dbReference type="InterPro" id="IPR026045">
    <property type="entry name" value="Ferric-bd"/>
</dbReference>